<dbReference type="SUPFAM" id="SSF82199">
    <property type="entry name" value="SET domain"/>
    <property type="match status" value="1"/>
</dbReference>
<evidence type="ECO:0000259" key="3">
    <source>
        <dbReference type="Pfam" id="PF00856"/>
    </source>
</evidence>
<evidence type="ECO:0000313" key="5">
    <source>
        <dbReference type="EMBL" id="KAK1926092.1"/>
    </source>
</evidence>
<comment type="caution">
    <text evidence="5">The sequence shown here is derived from an EMBL/GenBank/DDBJ whole genome shotgun (WGS) entry which is preliminary data.</text>
</comment>
<dbReference type="GO" id="GO:0031507">
    <property type="term" value="P:heterochromatin formation"/>
    <property type="evidence" value="ECO:0007669"/>
    <property type="project" value="TreeGrafter"/>
</dbReference>
<dbReference type="AlphaFoldDB" id="A0AAD9L831"/>
<dbReference type="GO" id="GO:0005634">
    <property type="term" value="C:nucleus"/>
    <property type="evidence" value="ECO:0007669"/>
    <property type="project" value="TreeGrafter"/>
</dbReference>
<feature type="domain" description="SET" evidence="3">
    <location>
        <begin position="454"/>
        <end position="520"/>
    </location>
</feature>
<dbReference type="InterPro" id="IPR046341">
    <property type="entry name" value="SET_dom_sf"/>
</dbReference>
<protein>
    <recommendedName>
        <fullName evidence="7">CXC domain-containing protein</fullName>
    </recommendedName>
</protein>
<evidence type="ECO:0000313" key="6">
    <source>
        <dbReference type="Proteomes" id="UP001182556"/>
    </source>
</evidence>
<dbReference type="Pfam" id="PF00856">
    <property type="entry name" value="SET"/>
    <property type="match status" value="1"/>
</dbReference>
<evidence type="ECO:0000259" key="4">
    <source>
        <dbReference type="Pfam" id="PF18264"/>
    </source>
</evidence>
<organism evidence="5 6">
    <name type="scientific">Papiliotrema laurentii</name>
    <name type="common">Cryptococcus laurentii</name>
    <dbReference type="NCBI Taxonomy" id="5418"/>
    <lineage>
        <taxon>Eukaryota</taxon>
        <taxon>Fungi</taxon>
        <taxon>Dikarya</taxon>
        <taxon>Basidiomycota</taxon>
        <taxon>Agaricomycotina</taxon>
        <taxon>Tremellomycetes</taxon>
        <taxon>Tremellales</taxon>
        <taxon>Rhynchogastremaceae</taxon>
        <taxon>Papiliotrema</taxon>
    </lineage>
</organism>
<reference evidence="5" key="1">
    <citation type="submission" date="2023-02" db="EMBL/GenBank/DDBJ databases">
        <title>Identification and recombinant expression of a fungal hydrolase from Papiliotrema laurentii that hydrolyzes apple cutin and clears colloidal polyester polyurethane.</title>
        <authorList>
            <consortium name="DOE Joint Genome Institute"/>
            <person name="Roman V.A."/>
            <person name="Bojanowski C."/>
            <person name="Crable B.R."/>
            <person name="Wagner D.N."/>
            <person name="Hung C.S."/>
            <person name="Nadeau L.J."/>
            <person name="Schratz L."/>
            <person name="Haridas S."/>
            <person name="Pangilinan J."/>
            <person name="Lipzen A."/>
            <person name="Na H."/>
            <person name="Yan M."/>
            <person name="Ng V."/>
            <person name="Grigoriev I.V."/>
            <person name="Spatafora J.W."/>
            <person name="Barlow D."/>
            <person name="Biffinger J."/>
            <person name="Kelley-Loughnane N."/>
            <person name="Varaljay V.A."/>
            <person name="Crookes-Goodson W.J."/>
        </authorList>
    </citation>
    <scope>NUCLEOTIDE SEQUENCE</scope>
    <source>
        <strain evidence="5">5307AH</strain>
    </source>
</reference>
<dbReference type="GO" id="GO:0046976">
    <property type="term" value="F:histone H3K27 methyltransferase activity"/>
    <property type="evidence" value="ECO:0007669"/>
    <property type="project" value="TreeGrafter"/>
</dbReference>
<sequence length="533" mass="58884">MPTNTYRRVKSVFEQTWRDYYEWSAPATLPLDLAKITNSLAQDPSFLIFQQNEAENWQLEATTDDNFPTQVTDTHTQLVQSSRGTKHSTKPSNLSASTGSSILFLASARTIPRYAFCLPIPRSVVVPDESRPPFIPILSDDIDVDFPIAEYQSLYGGRVAASEVGRDPSVDIICVETRLRLLSQGFKEVDIDATRILPFECSAIHAFDLERDLPVFPTQPSTLWSTTIDDVSCRSWQGPLTVAEEEDSDRSWQEMDEVFCRDSACHDYACTVHLGCGHIVPNRVRPKPNPVVPEQSRKRCSRMCYKAVTAGPASWQELERQVLWSAYESGLTSSCDLRHVVAKKSCAEIGAELEKGIPESTADLSIGSFKAGERARTMKPRSAGCSCGNVRPGRGCVPKSCECAREGRECDPSTCRACSIRSRLGRETDPGCGNQRWLTGQHGTLRVGISAISGYGLFANETIEKDQALGEYVGEVISDDEAEKRGTIYDIIRSSYLFEIPRTALLDAAKVGNLTRFINNGAGALANCGPRRE</sequence>
<gene>
    <name evidence="5" type="ORF">DB88DRAFT_149344</name>
</gene>
<dbReference type="PANTHER" id="PTHR45747:SF4">
    <property type="entry name" value="HISTONE-LYSINE N-METHYLTRANSFERASE E(Z)"/>
    <property type="match status" value="1"/>
</dbReference>
<dbReference type="InterPro" id="IPR045318">
    <property type="entry name" value="EZH1/2-like"/>
</dbReference>
<dbReference type="Pfam" id="PF18264">
    <property type="entry name" value="preSET_CXC"/>
    <property type="match status" value="1"/>
</dbReference>
<dbReference type="PANTHER" id="PTHR45747">
    <property type="entry name" value="HISTONE-LYSINE N-METHYLTRANSFERASE E(Z)"/>
    <property type="match status" value="1"/>
</dbReference>
<proteinExistence type="predicted"/>
<feature type="domain" description="Pre-SET CXC" evidence="4">
    <location>
        <begin position="384"/>
        <end position="418"/>
    </location>
</feature>
<name>A0AAD9L831_PAPLA</name>
<evidence type="ECO:0000256" key="2">
    <source>
        <dbReference type="ARBA" id="ARBA00023163"/>
    </source>
</evidence>
<evidence type="ECO:0008006" key="7">
    <source>
        <dbReference type="Google" id="ProtNLM"/>
    </source>
</evidence>
<dbReference type="GO" id="GO:0003682">
    <property type="term" value="F:chromatin binding"/>
    <property type="evidence" value="ECO:0007669"/>
    <property type="project" value="TreeGrafter"/>
</dbReference>
<keyword evidence="6" id="KW-1185">Reference proteome</keyword>
<keyword evidence="1" id="KW-0805">Transcription regulation</keyword>
<dbReference type="Proteomes" id="UP001182556">
    <property type="component" value="Unassembled WGS sequence"/>
</dbReference>
<dbReference type="Gene3D" id="2.170.270.10">
    <property type="entry name" value="SET domain"/>
    <property type="match status" value="1"/>
</dbReference>
<dbReference type="InterPro" id="IPR001214">
    <property type="entry name" value="SET_dom"/>
</dbReference>
<dbReference type="InterPro" id="IPR041355">
    <property type="entry name" value="Pre-SET_CXC"/>
</dbReference>
<keyword evidence="2" id="KW-0804">Transcription</keyword>
<dbReference type="EMBL" id="JAODAN010000002">
    <property type="protein sequence ID" value="KAK1926092.1"/>
    <property type="molecule type" value="Genomic_DNA"/>
</dbReference>
<accession>A0AAD9L831</accession>
<evidence type="ECO:0000256" key="1">
    <source>
        <dbReference type="ARBA" id="ARBA00023015"/>
    </source>
</evidence>